<gene>
    <name evidence="3" type="ORF">WR164_15580</name>
</gene>
<reference evidence="3" key="1">
    <citation type="submission" date="2022-07" db="EMBL/GenBank/DDBJ databases">
        <authorList>
            <person name="Kouya T."/>
            <person name="Ishiyama Y."/>
        </authorList>
    </citation>
    <scope>NUCLEOTIDE SEQUENCE</scope>
    <source>
        <strain evidence="3">WR16-4</strain>
    </source>
</reference>
<reference evidence="3" key="2">
    <citation type="journal article" date="2023" name="PLoS ONE">
        <title>Philodulcilactobacillus myokoensis gen. nov., sp. nov., a fructophilic, acidophilic, and agar-phobic lactic acid bacterium isolated from fermented vegetable extracts.</title>
        <authorList>
            <person name="Kouya T."/>
            <person name="Ishiyama Y."/>
            <person name="Ohashi S."/>
            <person name="Kumakubo R."/>
            <person name="Yamazaki T."/>
            <person name="Otaki T."/>
        </authorList>
    </citation>
    <scope>NUCLEOTIDE SEQUENCE</scope>
    <source>
        <strain evidence="3">WR16-4</strain>
    </source>
</reference>
<evidence type="ECO:0000256" key="1">
    <source>
        <dbReference type="SAM" id="MobiDB-lite"/>
    </source>
</evidence>
<keyword evidence="2" id="KW-0732">Signal</keyword>
<organism evidence="3 4">
    <name type="scientific">Philodulcilactobacillus myokoensis</name>
    <dbReference type="NCBI Taxonomy" id="2929573"/>
    <lineage>
        <taxon>Bacteria</taxon>
        <taxon>Bacillati</taxon>
        <taxon>Bacillota</taxon>
        <taxon>Bacilli</taxon>
        <taxon>Lactobacillales</taxon>
        <taxon>Lactobacillaceae</taxon>
        <taxon>Philodulcilactobacillus</taxon>
    </lineage>
</organism>
<dbReference type="RefSeq" id="WP_286137116.1">
    <property type="nucleotide sequence ID" value="NZ_BRPL01000004.1"/>
</dbReference>
<dbReference type="EMBL" id="BRPL01000004">
    <property type="protein sequence ID" value="GLB47579.1"/>
    <property type="molecule type" value="Genomic_DNA"/>
</dbReference>
<dbReference type="Proteomes" id="UP001144204">
    <property type="component" value="Unassembled WGS sequence"/>
</dbReference>
<sequence>MKFNLMRKSALAVAALGLVAPLALSNNVGAKKVVKPSFRTVRVVYTNKPVRDSSYFGANAKGQYQRGYHYLLKSGYTLTTKKGHVIKTSRLKGQLFKITKITVMKNVGTGATRYYVSSKNGKYVGFVDNAAVYNKNVLRGKKAVTKRTVKPRFRNVRIAYTNKPVRTTNYFGANAKGQYQRGYHYLLKSDYTLTTKNGRVIKTNRLKNQLFKINKITVMTNVGTGATRYYVSSKNGKYAGFVDNAAVYNKNVQHSKKTAAKKSHKVSKLHNAKVSHHARKTNGRRNRK</sequence>
<keyword evidence="4" id="KW-1185">Reference proteome</keyword>
<feature type="signal peptide" evidence="2">
    <location>
        <begin position="1"/>
        <end position="25"/>
    </location>
</feature>
<accession>A0A9W6B513</accession>
<comment type="caution">
    <text evidence="3">The sequence shown here is derived from an EMBL/GenBank/DDBJ whole genome shotgun (WGS) entry which is preliminary data.</text>
</comment>
<evidence type="ECO:0000256" key="2">
    <source>
        <dbReference type="SAM" id="SignalP"/>
    </source>
</evidence>
<protein>
    <submittedName>
        <fullName evidence="3">Uncharacterized protein</fullName>
    </submittedName>
</protein>
<feature type="chain" id="PRO_5040888524" evidence="2">
    <location>
        <begin position="26"/>
        <end position="288"/>
    </location>
</feature>
<name>A0A9W6B513_9LACO</name>
<feature type="region of interest" description="Disordered" evidence="1">
    <location>
        <begin position="257"/>
        <end position="288"/>
    </location>
</feature>
<evidence type="ECO:0000313" key="4">
    <source>
        <dbReference type="Proteomes" id="UP001144204"/>
    </source>
</evidence>
<proteinExistence type="predicted"/>
<dbReference type="AlphaFoldDB" id="A0A9W6B513"/>
<evidence type="ECO:0000313" key="3">
    <source>
        <dbReference type="EMBL" id="GLB47579.1"/>
    </source>
</evidence>